<keyword evidence="3 7" id="KW-0812">Transmembrane</keyword>
<keyword evidence="6 7" id="KW-0472">Membrane</keyword>
<evidence type="ECO:0008006" key="9">
    <source>
        <dbReference type="Google" id="ProtNLM"/>
    </source>
</evidence>
<comment type="subcellular location">
    <subcellularLocation>
        <location evidence="1">Cell membrane</location>
        <topology evidence="1">Multi-pass membrane protein</topology>
    </subcellularLocation>
</comment>
<evidence type="ECO:0000256" key="2">
    <source>
        <dbReference type="ARBA" id="ARBA00022475"/>
    </source>
</evidence>
<reference evidence="8" key="1">
    <citation type="submission" date="2019-08" db="EMBL/GenBank/DDBJ databases">
        <authorList>
            <person name="Kucharzyk K."/>
            <person name="Murdoch R.W."/>
            <person name="Higgins S."/>
            <person name="Loffler F."/>
        </authorList>
    </citation>
    <scope>NUCLEOTIDE SEQUENCE</scope>
</reference>
<keyword evidence="5 7" id="KW-1133">Transmembrane helix</keyword>
<dbReference type="EMBL" id="VSSQ01123242">
    <property type="protein sequence ID" value="MPN54723.1"/>
    <property type="molecule type" value="Genomic_DNA"/>
</dbReference>
<dbReference type="PIRSF" id="PIRSF037497">
    <property type="entry name" value="MreD_Clostridium/Treponema_prd"/>
    <property type="match status" value="1"/>
</dbReference>
<dbReference type="InterPro" id="IPR017225">
    <property type="entry name" value="Cell_shape_determin_MreD_prd"/>
</dbReference>
<dbReference type="Gene3D" id="1.20.1250.20">
    <property type="entry name" value="MFS general substrate transporter like domains"/>
    <property type="match status" value="1"/>
</dbReference>
<feature type="transmembrane region" description="Helical" evidence="7">
    <location>
        <begin position="79"/>
        <end position="104"/>
    </location>
</feature>
<keyword evidence="2" id="KW-1003">Cell membrane</keyword>
<evidence type="ECO:0000256" key="5">
    <source>
        <dbReference type="ARBA" id="ARBA00022989"/>
    </source>
</evidence>
<comment type="caution">
    <text evidence="8">The sequence shown here is derived from an EMBL/GenBank/DDBJ whole genome shotgun (WGS) entry which is preliminary data.</text>
</comment>
<dbReference type="GO" id="GO:0008360">
    <property type="term" value="P:regulation of cell shape"/>
    <property type="evidence" value="ECO:0007669"/>
    <property type="project" value="UniProtKB-KW"/>
</dbReference>
<organism evidence="8">
    <name type="scientific">bioreactor metagenome</name>
    <dbReference type="NCBI Taxonomy" id="1076179"/>
    <lineage>
        <taxon>unclassified sequences</taxon>
        <taxon>metagenomes</taxon>
        <taxon>ecological metagenomes</taxon>
    </lineage>
</organism>
<evidence type="ECO:0000256" key="1">
    <source>
        <dbReference type="ARBA" id="ARBA00004651"/>
    </source>
</evidence>
<gene>
    <name evidence="8" type="ORF">SDC9_202400</name>
</gene>
<evidence type="ECO:0000256" key="7">
    <source>
        <dbReference type="SAM" id="Phobius"/>
    </source>
</evidence>
<dbReference type="GO" id="GO:0005886">
    <property type="term" value="C:plasma membrane"/>
    <property type="evidence" value="ECO:0007669"/>
    <property type="project" value="UniProtKB-SubCell"/>
</dbReference>
<evidence type="ECO:0000256" key="4">
    <source>
        <dbReference type="ARBA" id="ARBA00022960"/>
    </source>
</evidence>
<name>A0A645J5J0_9ZZZZ</name>
<dbReference type="InterPro" id="IPR036259">
    <property type="entry name" value="MFS_trans_sf"/>
</dbReference>
<dbReference type="AlphaFoldDB" id="A0A645J5J0"/>
<proteinExistence type="predicted"/>
<keyword evidence="4" id="KW-0133">Cell shape</keyword>
<accession>A0A645J5J0</accession>
<dbReference type="SUPFAM" id="SSF103473">
    <property type="entry name" value="MFS general substrate transporter"/>
    <property type="match status" value="1"/>
</dbReference>
<dbReference type="NCBIfam" id="TIGR03426">
    <property type="entry name" value="shape_MreD"/>
    <property type="match status" value="1"/>
</dbReference>
<sequence>MSGALWGLGAGIIEDLYIGRHFGMYSLTLAVVALLTGWLAQRWNRENLPLMILIVFLVTFTGQLVIVLLNLGAGTGWTFYAALRLVTGVSLYNAVLVPITYPWIHRSFVKGWLKYRPKYER</sequence>
<dbReference type="InterPro" id="IPR007227">
    <property type="entry name" value="Cell_shape_determining_MreD"/>
</dbReference>
<evidence type="ECO:0000256" key="3">
    <source>
        <dbReference type="ARBA" id="ARBA00022692"/>
    </source>
</evidence>
<feature type="transmembrane region" description="Helical" evidence="7">
    <location>
        <begin position="22"/>
        <end position="40"/>
    </location>
</feature>
<evidence type="ECO:0000256" key="6">
    <source>
        <dbReference type="ARBA" id="ARBA00023136"/>
    </source>
</evidence>
<protein>
    <recommendedName>
        <fullName evidence="9">Rod shape-determining protein MreD</fullName>
    </recommendedName>
</protein>
<feature type="transmembrane region" description="Helical" evidence="7">
    <location>
        <begin position="52"/>
        <end position="73"/>
    </location>
</feature>
<evidence type="ECO:0000313" key="8">
    <source>
        <dbReference type="EMBL" id="MPN54723.1"/>
    </source>
</evidence>